<accession>A0A6C0JRX2</accession>
<keyword evidence="1" id="KW-0812">Transmembrane</keyword>
<name>A0A6C0JRX2_9ZZZZ</name>
<protein>
    <submittedName>
        <fullName evidence="2">Uncharacterized protein</fullName>
    </submittedName>
</protein>
<keyword evidence="1" id="KW-0472">Membrane</keyword>
<evidence type="ECO:0000256" key="1">
    <source>
        <dbReference type="SAM" id="Phobius"/>
    </source>
</evidence>
<dbReference type="AlphaFoldDB" id="A0A6C0JRX2"/>
<sequence length="86" mass="9140">MDKQENIKIPYGANNGNNSSIRIGYGANDNINSNNSSISIGSGATSNQSDIYCAILITITVIGIVNMFFFSPTVSTPVVVERIIIA</sequence>
<dbReference type="EMBL" id="MN740697">
    <property type="protein sequence ID" value="QHU08512.1"/>
    <property type="molecule type" value="Genomic_DNA"/>
</dbReference>
<reference evidence="2" key="1">
    <citation type="journal article" date="2020" name="Nature">
        <title>Giant virus diversity and host interactions through global metagenomics.</title>
        <authorList>
            <person name="Schulz F."/>
            <person name="Roux S."/>
            <person name="Paez-Espino D."/>
            <person name="Jungbluth S."/>
            <person name="Walsh D.A."/>
            <person name="Denef V.J."/>
            <person name="McMahon K.D."/>
            <person name="Konstantinidis K.T."/>
            <person name="Eloe-Fadrosh E.A."/>
            <person name="Kyrpides N.C."/>
            <person name="Woyke T."/>
        </authorList>
    </citation>
    <scope>NUCLEOTIDE SEQUENCE</scope>
    <source>
        <strain evidence="2">GVMAG-S-1062768-28</strain>
    </source>
</reference>
<keyword evidence="1" id="KW-1133">Transmembrane helix</keyword>
<feature type="transmembrane region" description="Helical" evidence="1">
    <location>
        <begin position="51"/>
        <end position="70"/>
    </location>
</feature>
<proteinExistence type="predicted"/>
<organism evidence="2">
    <name type="scientific">viral metagenome</name>
    <dbReference type="NCBI Taxonomy" id="1070528"/>
    <lineage>
        <taxon>unclassified sequences</taxon>
        <taxon>metagenomes</taxon>
        <taxon>organismal metagenomes</taxon>
    </lineage>
</organism>
<evidence type="ECO:0000313" key="2">
    <source>
        <dbReference type="EMBL" id="QHU08512.1"/>
    </source>
</evidence>